<evidence type="ECO:0000313" key="1">
    <source>
        <dbReference type="EMBL" id="RCR69421.1"/>
    </source>
</evidence>
<organism evidence="1 2">
    <name type="scientific">Larkinella punicea</name>
    <dbReference type="NCBI Taxonomy" id="2315727"/>
    <lineage>
        <taxon>Bacteria</taxon>
        <taxon>Pseudomonadati</taxon>
        <taxon>Bacteroidota</taxon>
        <taxon>Cytophagia</taxon>
        <taxon>Cytophagales</taxon>
        <taxon>Spirosomataceae</taxon>
        <taxon>Larkinella</taxon>
    </lineage>
</organism>
<comment type="caution">
    <text evidence="1">The sequence shown here is derived from an EMBL/GenBank/DDBJ whole genome shotgun (WGS) entry which is preliminary data.</text>
</comment>
<dbReference type="AlphaFoldDB" id="A0A368JTA3"/>
<dbReference type="OrthoDB" id="963422at2"/>
<reference evidence="1 2" key="1">
    <citation type="submission" date="2018-07" db="EMBL/GenBank/DDBJ databases">
        <title>Genome analysis of Larkinella rosea.</title>
        <authorList>
            <person name="Zhou Z."/>
            <person name="Wang G."/>
        </authorList>
    </citation>
    <scope>NUCLEOTIDE SEQUENCE [LARGE SCALE GENOMIC DNA]</scope>
    <source>
        <strain evidence="2">zzj9</strain>
    </source>
</reference>
<protein>
    <submittedName>
        <fullName evidence="1">Uncharacterized protein</fullName>
    </submittedName>
</protein>
<dbReference type="EMBL" id="QOWE01000008">
    <property type="protein sequence ID" value="RCR69421.1"/>
    <property type="molecule type" value="Genomic_DNA"/>
</dbReference>
<accession>A0A368JTA3</accession>
<evidence type="ECO:0000313" key="2">
    <source>
        <dbReference type="Proteomes" id="UP000253383"/>
    </source>
</evidence>
<gene>
    <name evidence="1" type="ORF">DUE52_11250</name>
</gene>
<sequence length="85" mass="9996">MKINFIPALNDELDRLDIDPAVLHQALERYAEAFHQFVELNHDQYERPVEWLEVADMQKTVDDFLALLPKICPLDEPFEIDEADE</sequence>
<proteinExistence type="predicted"/>
<dbReference type="RefSeq" id="WP_114406108.1">
    <property type="nucleotide sequence ID" value="NZ_QOWE01000008.1"/>
</dbReference>
<dbReference type="Proteomes" id="UP000253383">
    <property type="component" value="Unassembled WGS sequence"/>
</dbReference>
<name>A0A368JTA3_9BACT</name>
<keyword evidence="2" id="KW-1185">Reference proteome</keyword>